<dbReference type="Pfam" id="PF22633">
    <property type="entry name" value="F5_F8_type_C_2"/>
    <property type="match status" value="1"/>
</dbReference>
<dbReference type="OrthoDB" id="5382128at2759"/>
<dbReference type="InterPro" id="IPR012341">
    <property type="entry name" value="6hp_glycosidase-like_sf"/>
</dbReference>
<dbReference type="GO" id="GO:0016740">
    <property type="term" value="F:transferase activity"/>
    <property type="evidence" value="ECO:0007669"/>
    <property type="project" value="UniProtKB-KW"/>
</dbReference>
<dbReference type="Gene3D" id="1.50.10.10">
    <property type="match status" value="1"/>
</dbReference>
<dbReference type="SUPFAM" id="SSF48208">
    <property type="entry name" value="Six-hairpin glycosidases"/>
    <property type="match status" value="1"/>
</dbReference>
<dbReference type="InterPro" id="IPR054491">
    <property type="entry name" value="MGH1-like_GH"/>
</dbReference>
<dbReference type="GO" id="GO:0005975">
    <property type="term" value="P:carbohydrate metabolic process"/>
    <property type="evidence" value="ECO:0007669"/>
    <property type="project" value="InterPro"/>
</dbReference>
<dbReference type="InterPro" id="IPR000421">
    <property type="entry name" value="FA58C"/>
</dbReference>
<dbReference type="STRING" id="5454.A0A163D3A8"/>
<accession>A0A163D3A8</accession>
<organism evidence="1 2">
    <name type="scientific">Didymella rabiei</name>
    <name type="common">Chickpea ascochyta blight fungus</name>
    <name type="synonym">Mycosphaerella rabiei</name>
    <dbReference type="NCBI Taxonomy" id="5454"/>
    <lineage>
        <taxon>Eukaryota</taxon>
        <taxon>Fungi</taxon>
        <taxon>Dikarya</taxon>
        <taxon>Ascomycota</taxon>
        <taxon>Pezizomycotina</taxon>
        <taxon>Dothideomycetes</taxon>
        <taxon>Pleosporomycetidae</taxon>
        <taxon>Pleosporales</taxon>
        <taxon>Pleosporineae</taxon>
        <taxon>Didymellaceae</taxon>
        <taxon>Ascochyta</taxon>
    </lineage>
</organism>
<name>A0A163D3A8_DIDRA</name>
<proteinExistence type="predicted"/>
<dbReference type="Gene3D" id="2.60.120.260">
    <property type="entry name" value="Galactose-binding domain-like"/>
    <property type="match status" value="1"/>
</dbReference>
<evidence type="ECO:0000313" key="2">
    <source>
        <dbReference type="Proteomes" id="UP000076837"/>
    </source>
</evidence>
<dbReference type="Pfam" id="PF22422">
    <property type="entry name" value="MGH1-like_GH"/>
    <property type="match status" value="1"/>
</dbReference>
<dbReference type="PROSITE" id="PS50022">
    <property type="entry name" value="FA58C_3"/>
    <property type="match status" value="1"/>
</dbReference>
<gene>
    <name evidence="1" type="ORF">ST47_g5956</name>
</gene>
<keyword evidence="1" id="KW-0808">Transferase</keyword>
<comment type="caution">
    <text evidence="1">The sequence shown here is derived from an EMBL/GenBank/DDBJ whole genome shotgun (WGS) entry which is preliminary data.</text>
</comment>
<evidence type="ECO:0000313" key="1">
    <source>
        <dbReference type="EMBL" id="KZM22877.1"/>
    </source>
</evidence>
<dbReference type="Proteomes" id="UP000076837">
    <property type="component" value="Unassembled WGS sequence"/>
</dbReference>
<dbReference type="SUPFAM" id="SSF49785">
    <property type="entry name" value="Galactose-binding domain-like"/>
    <property type="match status" value="1"/>
</dbReference>
<dbReference type="AlphaFoldDB" id="A0A163D3A8"/>
<keyword evidence="2" id="KW-1185">Reference proteome</keyword>
<dbReference type="EMBL" id="JYNV01000205">
    <property type="protein sequence ID" value="KZM22877.1"/>
    <property type="molecule type" value="Genomic_DNA"/>
</dbReference>
<sequence>MRRNSISALALLPLLSEVQAALDGDALAKQYFGNDAPWYRNRIPFFETSDRDLTDVYYYRWNIFRAHQRDLGASGFISTEFLDDVGWQTKPWASLNDATGFHLLEGRWCRDRRFKEDYATFMFSSNSNTRQFSESMAASVYKGYLVDGVATDATARLDAMTSVFDAWQDAFDTSKGLYYVEPLRDATEYTISSIDATNGTDGFTGGNAFRPSINSYQYDNAISIAKLAQLKGTSNDTVITYNKRAADIKSRVQNDLWNSTLEHFIDRFQVNNEFVKYWDFIRGRELVGFVPWAHDLPDDTPEFAEAWKHALDTNEFAGSHGLRTVGPTYQYYMRQYRYVEENGTQPECQWSGPSWAFQTTQVLTGLANFLDHYPDGTATGTISRSDYTKLLQQYARLHYNPERGNILDLEEDYYPDTGYPIVGLKRSLHYFHSGFVDLILSGFVGIRPSADDILEINPAAEAPAISYFRADSIIYHGHEIAVQWDADGSRYGSAGLKVEVDGQEVASSPTLARLSVQLGRTAPPAITRKIAKSVKLSTDTAFPAGSASVSGVDAASLYGAIDGRIWFFPETEVANGWSTPQGNGTNVWFQVDFGSSTAISSAEIAFFANAEQGFDAPTGYRVQVANGDSWVDVSESKYAEPVANGITEASWSEASSSQVRIVFSPKDGQKVRLVEFKLF</sequence>
<dbReference type="InterPro" id="IPR008928">
    <property type="entry name" value="6-hairpin_glycosidase_sf"/>
</dbReference>
<protein>
    <submittedName>
        <fullName evidence="1">4-alpha-glucanotransferase</fullName>
    </submittedName>
</protein>
<dbReference type="InterPro" id="IPR008979">
    <property type="entry name" value="Galactose-bd-like_sf"/>
</dbReference>
<reference evidence="1 2" key="1">
    <citation type="journal article" date="2016" name="Sci. Rep.">
        <title>Draft genome sequencing and secretome analysis of fungal phytopathogen Ascochyta rabiei provides insight into the necrotrophic effector repertoire.</title>
        <authorList>
            <person name="Verma S."/>
            <person name="Gazara R.K."/>
            <person name="Nizam S."/>
            <person name="Parween S."/>
            <person name="Chattopadhyay D."/>
            <person name="Verma P.K."/>
        </authorList>
    </citation>
    <scope>NUCLEOTIDE SEQUENCE [LARGE SCALE GENOMIC DNA]</scope>
    <source>
        <strain evidence="1 2">ArDII</strain>
    </source>
</reference>